<dbReference type="PANTHER" id="PTHR28617:SF1">
    <property type="entry name" value="CILIA- AND FLAGELLA-ASSOCIATED PROTEIN 77"/>
    <property type="match status" value="1"/>
</dbReference>
<evidence type="ECO:0000313" key="3">
    <source>
        <dbReference type="Proteomes" id="UP000678393"/>
    </source>
</evidence>
<reference evidence="2" key="1">
    <citation type="submission" date="2021-04" db="EMBL/GenBank/DDBJ databases">
        <authorList>
            <consortium name="Molecular Ecology Group"/>
        </authorList>
    </citation>
    <scope>NUCLEOTIDE SEQUENCE</scope>
</reference>
<comment type="caution">
    <text evidence="2">The sequence shown here is derived from an EMBL/GenBank/DDBJ whole genome shotgun (WGS) entry which is preliminary data.</text>
</comment>
<protein>
    <submittedName>
        <fullName evidence="2">Uncharacterized protein</fullName>
    </submittedName>
</protein>
<feature type="compositionally biased region" description="Basic and acidic residues" evidence="1">
    <location>
        <begin position="272"/>
        <end position="284"/>
    </location>
</feature>
<dbReference type="AlphaFoldDB" id="A0A8S3YKZ8"/>
<keyword evidence="3" id="KW-1185">Reference proteome</keyword>
<dbReference type="Proteomes" id="UP000678393">
    <property type="component" value="Unassembled WGS sequence"/>
</dbReference>
<accession>A0A8S3YKZ8</accession>
<sequence>MSDTQKDRLGELVSANEPWLSEELPFNFTATGFLGAKRQEMLTNPLLLRNRVGRGRSSSDAIFGSNYRCPWTMANVLVLSAALNGWAGVLDEPQQVTRRSQKDNTDYLSLNRGAVSAAMISSSDNRTFREQKGRVQQLGSVGGAKRQERPLPKIFKPGTVFGMPHKYESIEALTSNAYQRQWLLDSIEGMWKKNMKIDFTKVRPNRASLLRPNVVPSNLQSQPWRNPKLILKARPHLSTFRGEKALLDAQKIQELESPGKDGQTGQGIPKNTPHEHPLPSEKKKCSSQFPCI</sequence>
<proteinExistence type="predicted"/>
<feature type="region of interest" description="Disordered" evidence="1">
    <location>
        <begin position="254"/>
        <end position="292"/>
    </location>
</feature>
<dbReference type="Pfam" id="PF14825">
    <property type="entry name" value="CFAP77"/>
    <property type="match status" value="1"/>
</dbReference>
<dbReference type="InterPro" id="IPR029147">
    <property type="entry name" value="CFAP77"/>
</dbReference>
<name>A0A8S3YKZ8_9EUPU</name>
<dbReference type="PANTHER" id="PTHR28617">
    <property type="entry name" value="CILIA- AND FLAGELLA-ASSOCIATED PROTEIN 77"/>
    <property type="match status" value="1"/>
</dbReference>
<evidence type="ECO:0000256" key="1">
    <source>
        <dbReference type="SAM" id="MobiDB-lite"/>
    </source>
</evidence>
<gene>
    <name evidence="2" type="ORF">CUNI_LOCUS2626</name>
</gene>
<organism evidence="2 3">
    <name type="scientific">Candidula unifasciata</name>
    <dbReference type="NCBI Taxonomy" id="100452"/>
    <lineage>
        <taxon>Eukaryota</taxon>
        <taxon>Metazoa</taxon>
        <taxon>Spiralia</taxon>
        <taxon>Lophotrochozoa</taxon>
        <taxon>Mollusca</taxon>
        <taxon>Gastropoda</taxon>
        <taxon>Heterobranchia</taxon>
        <taxon>Euthyneura</taxon>
        <taxon>Panpulmonata</taxon>
        <taxon>Eupulmonata</taxon>
        <taxon>Stylommatophora</taxon>
        <taxon>Helicina</taxon>
        <taxon>Helicoidea</taxon>
        <taxon>Geomitridae</taxon>
        <taxon>Candidula</taxon>
    </lineage>
</organism>
<dbReference type="OrthoDB" id="532484at2759"/>
<dbReference type="EMBL" id="CAJHNH020000342">
    <property type="protein sequence ID" value="CAG5117068.1"/>
    <property type="molecule type" value="Genomic_DNA"/>
</dbReference>
<evidence type="ECO:0000313" key="2">
    <source>
        <dbReference type="EMBL" id="CAG5117068.1"/>
    </source>
</evidence>